<name>A0A8K1YQL8_9VIRU</name>
<keyword evidence="2 7" id="KW-0696">RNA-directed RNA polymerase</keyword>
<proteinExistence type="inferred from homology"/>
<keyword evidence="7" id="KW-0693">Viral RNA replication</keyword>
<keyword evidence="5 7" id="KW-0547">Nucleotide-binding</keyword>
<reference evidence="8" key="1">
    <citation type="submission" date="2021-09" db="EMBL/GenBank/DDBJ databases">
        <authorList>
            <person name="Li N.N."/>
        </authorList>
    </citation>
    <scope>NUCLEOTIDE SEQUENCE</scope>
    <source>
        <strain evidence="8">Novel_3</strain>
    </source>
</reference>
<evidence type="ECO:0000256" key="1">
    <source>
        <dbReference type="ARBA" id="ARBA00010455"/>
    </source>
</evidence>
<protein>
    <recommendedName>
        <fullName evidence="7">RNA-directed RNA polymerase</fullName>
        <ecNumber evidence="7">2.7.7.48</ecNumber>
    </recommendedName>
</protein>
<evidence type="ECO:0000256" key="7">
    <source>
        <dbReference type="RuleBase" id="RU364050"/>
    </source>
</evidence>
<keyword evidence="4 7" id="KW-0548">Nucleotidyltransferase</keyword>
<dbReference type="EC" id="2.7.7.48" evidence="7"/>
<sequence>MWGYVWWSSRKGGWVFRGPNSYLNTLDLTYTEKLSSVIMRKGNIYDCHGLNDNYYLNNLSGGTGSYNIFGSGGTWLWPMLPTSLPRSYQLRYSSVVGSDLLMGIPLPTGLKKRSAGLDSLRRYWRRVPAWWPVPDHISCSWPLCLYAKSIKKAGQPNIFKDIVYMCKYIYSKAKSVDTDYQDDFFRKFLKGVHNIAYQNVFSNGPVWLLFMHLHQLTGRAPYDNEDIKNDISSWVSYKKQDIMENQFRNYLNINRTNWRIKSSHLKFDEYSRDIIRYGSSGGGPASVFDGKKMRTKWAWLLSCIQDEKGRYKPKDVYKEALNCEKSCTVALKEEPAKTREIIATPMSSYIRQCYLLYRWGKPTISSPISRSNWLYEFEKQKYRWYGTLDGEHFDWSISKNTVIIFIRFLGTLDSDTKWVADQEIDHLNSLEVIYGDDIWKWEGGLLSGWRITSILGSLVSDCVARYIQQHLQRDMFNGVLGDDLILYSNVVTATRSELVKLYNDFGLSANMGKTVSGPRGEFLKRMISEGGFWSYPALGLKSVVYANPWLEKYNFDDETALSSSWLTLYSRLLPHSTKVDSLTKYFKKCITRDLNGRFGSNNWDDWLVTPISAGGGGPNEWSEPHRWVTLKKIRDADVVNTKDIIPFLLGALRPSKIIIKRVKMIKVTYDKIEKTKDDLTSFVGLERGFSWLNDVNITKSIYCFLHSSMSRLELQRCLLFPLPSGVRNQSRRDIVSFLLMNVKGYNGVCSITHTKDGQGVFLRVTEFLTKLLASRKSKKLTDIKPAVCVMANYMLRNVKHAYGTW</sequence>
<dbReference type="Pfam" id="PF02123">
    <property type="entry name" value="RdRP_4"/>
    <property type="match status" value="1"/>
</dbReference>
<dbReference type="EMBL" id="OK491479">
    <property type="protein sequence ID" value="UDL13943.1"/>
    <property type="molecule type" value="Genomic_RNA"/>
</dbReference>
<evidence type="ECO:0000256" key="3">
    <source>
        <dbReference type="ARBA" id="ARBA00022679"/>
    </source>
</evidence>
<evidence type="ECO:0000256" key="6">
    <source>
        <dbReference type="ARBA" id="ARBA00048744"/>
    </source>
</evidence>
<dbReference type="GO" id="GO:0003723">
    <property type="term" value="F:RNA binding"/>
    <property type="evidence" value="ECO:0007669"/>
    <property type="project" value="InterPro"/>
</dbReference>
<keyword evidence="3 7" id="KW-0808">Transferase</keyword>
<dbReference type="GO" id="GO:0000166">
    <property type="term" value="F:nucleotide binding"/>
    <property type="evidence" value="ECO:0007669"/>
    <property type="project" value="UniProtKB-KW"/>
</dbReference>
<dbReference type="GO" id="GO:0003968">
    <property type="term" value="F:RNA-directed RNA polymerase activity"/>
    <property type="evidence" value="ECO:0007669"/>
    <property type="project" value="UniProtKB-KW"/>
</dbReference>
<dbReference type="InterPro" id="IPR043502">
    <property type="entry name" value="DNA/RNA_pol_sf"/>
</dbReference>
<dbReference type="InterPro" id="IPR001795">
    <property type="entry name" value="RNA-dir_pol_luteovirus"/>
</dbReference>
<accession>A0A8K1YQL8</accession>
<evidence type="ECO:0000256" key="2">
    <source>
        <dbReference type="ARBA" id="ARBA00022484"/>
    </source>
</evidence>
<evidence type="ECO:0000256" key="4">
    <source>
        <dbReference type="ARBA" id="ARBA00022695"/>
    </source>
</evidence>
<evidence type="ECO:0000313" key="8">
    <source>
        <dbReference type="EMBL" id="UDL13943.1"/>
    </source>
</evidence>
<comment type="similarity">
    <text evidence="1">Belongs to the totiviridae RNA-directed RNA polymerase family.</text>
</comment>
<organism evidence="8">
    <name type="scientific">Xiangshan toli-like virus</name>
    <dbReference type="NCBI Taxonomy" id="2886239"/>
    <lineage>
        <taxon>Viruses</taxon>
        <taxon>Riboviria</taxon>
        <taxon>Orthornavirae</taxon>
        <taxon>Duplornaviricota</taxon>
        <taxon>Chrymotiviricetes</taxon>
        <taxon>Ghabrivirales</taxon>
        <taxon>Totiviridae</taxon>
    </lineage>
</organism>
<evidence type="ECO:0000256" key="5">
    <source>
        <dbReference type="ARBA" id="ARBA00022741"/>
    </source>
</evidence>
<dbReference type="SUPFAM" id="SSF56672">
    <property type="entry name" value="DNA/RNA polymerases"/>
    <property type="match status" value="1"/>
</dbReference>
<dbReference type="GO" id="GO:0006351">
    <property type="term" value="P:DNA-templated transcription"/>
    <property type="evidence" value="ECO:0007669"/>
    <property type="project" value="InterPro"/>
</dbReference>
<comment type="catalytic activity">
    <reaction evidence="6 7">
        <text>RNA(n) + a ribonucleoside 5'-triphosphate = RNA(n+1) + diphosphate</text>
        <dbReference type="Rhea" id="RHEA:21248"/>
        <dbReference type="Rhea" id="RHEA-COMP:14527"/>
        <dbReference type="Rhea" id="RHEA-COMP:17342"/>
        <dbReference type="ChEBI" id="CHEBI:33019"/>
        <dbReference type="ChEBI" id="CHEBI:61557"/>
        <dbReference type="ChEBI" id="CHEBI:140395"/>
        <dbReference type="EC" id="2.7.7.48"/>
    </reaction>
</comment>